<evidence type="ECO:0000256" key="5">
    <source>
        <dbReference type="ARBA" id="ARBA00022833"/>
    </source>
</evidence>
<dbReference type="PANTHER" id="PTHR40626:SF11">
    <property type="entry name" value="ZINC FINGER PROTEIN YPR022C"/>
    <property type="match status" value="1"/>
</dbReference>
<dbReference type="Proteomes" id="UP001430584">
    <property type="component" value="Unassembled WGS sequence"/>
</dbReference>
<sequence length="978" mass="106142">MPIPLSTATMSGKQRRVYKCTTCARVFKRSEHCSRHERIHTRERPFACQYCHKKYARKDLVTRHEKTLHSEKRRQSIATAVPDSPASQRSSESTETINVSIPSNPSPQPDLTQHFEPENEARQQVVLPDNFAPVPTSAELSPHQLAVTDARRSSQIFVPTDVMSPSFAFGNAVEALYPSPQSCPEQAPGSLQPWSEPIMTLQDVQMQPPFMPIDPQLCDPQLDMMSPKRSRSFQAAVPSIESRNDSMDATHETMSPPNKRRRKTIHGGHTIDTHRASQRDWHHELDSTSIDIFRDFWSPPEPPSDMAQNNMDSLITPDSLEFSIPIDPFLTSSQDQSGSLFDSTFSFKDPSPSCGAVNKKAFPGGSNESIPESPKLVIDHSVYLSICADLQARTKKEDWDGSKPPNAKEMQKFIEGYINCFHRHFPIIHFPSMKLESTPSPLLLAICCIGALYRLDRRRAAILHELAGPLLHSAISTCRKVNSSSPAPLWAVQGNLLLAMYSVFSGRTALVHSSIERSGIFVAEYRIRRTHSAADPDRRSATWEDWVNKESSKRVLCGILILSNLISVAYGTSPWFSVGEDLQVELPARDDLWDAKAAGQWADTKKEIQEGPLNTVREAMCNALSQTPSEEEEHPAASGGFAGLVVAHAANIHVWHLSQISQCLGGGGGTSPMVSGSPHALLLADAASSIQKYQHGLKHGGGARNSSNSDDGEDYRHPHHHHHDSSSTQQQPSGSSPASSLVSNTNALLRIAGTRLSAAGAAAPAFDRAVLASDSDAVVSAAVEAYLRAPLELATTSTTTSSTTSTAASSHGTRSSSSSSNNASSSSSSSSPSFATQGARQACDGFTLPSKVGCPPLLVRKTAAFGWSVEHAVAWWDAGLFLTKWVHGVQKMQKQKQTTTTTTTTTTMKRQQQSSSSSSGDGEVKAILKEVEACLGEMEVEFDGGGGGLEEGRSSLAAAVARACAGFLSDTWVWGGEF</sequence>
<dbReference type="PROSITE" id="PS00028">
    <property type="entry name" value="ZINC_FINGER_C2H2_1"/>
    <property type="match status" value="2"/>
</dbReference>
<dbReference type="PROSITE" id="PS50157">
    <property type="entry name" value="ZINC_FINGER_C2H2_2"/>
    <property type="match status" value="2"/>
</dbReference>
<feature type="region of interest" description="Disordered" evidence="8">
    <location>
        <begin position="238"/>
        <end position="272"/>
    </location>
</feature>
<evidence type="ECO:0000256" key="3">
    <source>
        <dbReference type="ARBA" id="ARBA00022737"/>
    </source>
</evidence>
<evidence type="ECO:0000313" key="10">
    <source>
        <dbReference type="EMBL" id="KAL0260080.1"/>
    </source>
</evidence>
<dbReference type="CDD" id="cd12148">
    <property type="entry name" value="fungal_TF_MHR"/>
    <property type="match status" value="1"/>
</dbReference>
<feature type="compositionally biased region" description="Low complexity" evidence="8">
    <location>
        <begin position="893"/>
        <end position="919"/>
    </location>
</feature>
<evidence type="ECO:0000256" key="8">
    <source>
        <dbReference type="SAM" id="MobiDB-lite"/>
    </source>
</evidence>
<dbReference type="SMART" id="SM00355">
    <property type="entry name" value="ZnF_C2H2"/>
    <property type="match status" value="2"/>
</dbReference>
<feature type="region of interest" description="Disordered" evidence="8">
    <location>
        <begin position="797"/>
        <end position="834"/>
    </location>
</feature>
<reference evidence="10 11" key="1">
    <citation type="submission" date="2024-02" db="EMBL/GenBank/DDBJ databases">
        <title>De novo assembly and annotation of 12 fungi associated with fruit tree decline syndrome in Ontario, Canada.</title>
        <authorList>
            <person name="Sulman M."/>
            <person name="Ellouze W."/>
            <person name="Ilyukhin E."/>
        </authorList>
    </citation>
    <scope>NUCLEOTIDE SEQUENCE [LARGE SCALE GENOMIC DNA]</scope>
    <source>
        <strain evidence="10 11">FDS-637</strain>
    </source>
</reference>
<evidence type="ECO:0000259" key="9">
    <source>
        <dbReference type="PROSITE" id="PS50157"/>
    </source>
</evidence>
<dbReference type="Pfam" id="PF04082">
    <property type="entry name" value="Fungal_trans"/>
    <property type="match status" value="1"/>
</dbReference>
<dbReference type="EMBL" id="JAJVCZ030000005">
    <property type="protein sequence ID" value="KAL0260080.1"/>
    <property type="molecule type" value="Genomic_DNA"/>
</dbReference>
<protein>
    <recommendedName>
        <fullName evidence="9">C2H2-type domain-containing protein</fullName>
    </recommendedName>
</protein>
<organism evidence="10 11">
    <name type="scientific">Diplodia seriata</name>
    <dbReference type="NCBI Taxonomy" id="420778"/>
    <lineage>
        <taxon>Eukaryota</taxon>
        <taxon>Fungi</taxon>
        <taxon>Dikarya</taxon>
        <taxon>Ascomycota</taxon>
        <taxon>Pezizomycotina</taxon>
        <taxon>Dothideomycetes</taxon>
        <taxon>Dothideomycetes incertae sedis</taxon>
        <taxon>Botryosphaeriales</taxon>
        <taxon>Botryosphaeriaceae</taxon>
        <taxon>Diplodia</taxon>
    </lineage>
</organism>
<keyword evidence="6" id="KW-0539">Nucleus</keyword>
<dbReference type="PANTHER" id="PTHR40626">
    <property type="entry name" value="MIP31509P"/>
    <property type="match status" value="1"/>
</dbReference>
<keyword evidence="4 7" id="KW-0863">Zinc-finger</keyword>
<feature type="compositionally biased region" description="Polar residues" evidence="8">
    <location>
        <begin position="85"/>
        <end position="103"/>
    </location>
</feature>
<evidence type="ECO:0000256" key="1">
    <source>
        <dbReference type="ARBA" id="ARBA00004123"/>
    </source>
</evidence>
<evidence type="ECO:0000256" key="4">
    <source>
        <dbReference type="ARBA" id="ARBA00022771"/>
    </source>
</evidence>
<feature type="region of interest" description="Disordered" evidence="8">
    <location>
        <begin position="893"/>
        <end position="923"/>
    </location>
</feature>
<dbReference type="InterPro" id="IPR007219">
    <property type="entry name" value="XnlR_reg_dom"/>
</dbReference>
<feature type="compositionally biased region" description="Basic and acidic residues" evidence="8">
    <location>
        <begin position="242"/>
        <end position="251"/>
    </location>
</feature>
<dbReference type="InterPro" id="IPR013087">
    <property type="entry name" value="Znf_C2H2_type"/>
</dbReference>
<proteinExistence type="predicted"/>
<dbReference type="RefSeq" id="XP_066633109.1">
    <property type="nucleotide sequence ID" value="XM_066777267.1"/>
</dbReference>
<comment type="caution">
    <text evidence="10">The sequence shown here is derived from an EMBL/GenBank/DDBJ whole genome shotgun (WGS) entry which is preliminary data.</text>
</comment>
<accession>A0ABR3CHG1</accession>
<feature type="compositionally biased region" description="Basic and acidic residues" evidence="8">
    <location>
        <begin position="64"/>
        <end position="74"/>
    </location>
</feature>
<feature type="region of interest" description="Disordered" evidence="8">
    <location>
        <begin position="64"/>
        <end position="114"/>
    </location>
</feature>
<feature type="domain" description="C2H2-type" evidence="9">
    <location>
        <begin position="46"/>
        <end position="74"/>
    </location>
</feature>
<keyword evidence="3" id="KW-0677">Repeat</keyword>
<dbReference type="InterPro" id="IPR036236">
    <property type="entry name" value="Znf_C2H2_sf"/>
</dbReference>
<keyword evidence="5" id="KW-0862">Zinc</keyword>
<keyword evidence="11" id="KW-1185">Reference proteome</keyword>
<gene>
    <name evidence="10" type="ORF">SLS55_005825</name>
</gene>
<dbReference type="Gene3D" id="3.30.160.60">
    <property type="entry name" value="Classic Zinc Finger"/>
    <property type="match status" value="2"/>
</dbReference>
<evidence type="ECO:0000256" key="7">
    <source>
        <dbReference type="PROSITE-ProRule" id="PRU00042"/>
    </source>
</evidence>
<name>A0ABR3CHG1_9PEZI</name>
<keyword evidence="2" id="KW-0479">Metal-binding</keyword>
<dbReference type="InterPro" id="IPR051059">
    <property type="entry name" value="VerF-like"/>
</dbReference>
<feature type="region of interest" description="Disordered" evidence="8">
    <location>
        <begin position="693"/>
        <end position="741"/>
    </location>
</feature>
<evidence type="ECO:0000313" key="11">
    <source>
        <dbReference type="Proteomes" id="UP001430584"/>
    </source>
</evidence>
<evidence type="ECO:0000256" key="2">
    <source>
        <dbReference type="ARBA" id="ARBA00022723"/>
    </source>
</evidence>
<feature type="domain" description="C2H2-type" evidence="9">
    <location>
        <begin position="18"/>
        <end position="45"/>
    </location>
</feature>
<feature type="compositionally biased region" description="Low complexity" evidence="8">
    <location>
        <begin position="726"/>
        <end position="741"/>
    </location>
</feature>
<dbReference type="SUPFAM" id="SSF57667">
    <property type="entry name" value="beta-beta-alpha zinc fingers"/>
    <property type="match status" value="1"/>
</dbReference>
<comment type="subcellular location">
    <subcellularLocation>
        <location evidence="1">Nucleus</location>
    </subcellularLocation>
</comment>
<dbReference type="GeneID" id="92009910"/>
<evidence type="ECO:0000256" key="6">
    <source>
        <dbReference type="ARBA" id="ARBA00023242"/>
    </source>
</evidence>